<evidence type="ECO:0000313" key="2">
    <source>
        <dbReference type="EMBL" id="GMR62405.1"/>
    </source>
</evidence>
<organism evidence="2 3">
    <name type="scientific">Pristionchus mayeri</name>
    <dbReference type="NCBI Taxonomy" id="1317129"/>
    <lineage>
        <taxon>Eukaryota</taxon>
        <taxon>Metazoa</taxon>
        <taxon>Ecdysozoa</taxon>
        <taxon>Nematoda</taxon>
        <taxon>Chromadorea</taxon>
        <taxon>Rhabditida</taxon>
        <taxon>Rhabditina</taxon>
        <taxon>Diplogasteromorpha</taxon>
        <taxon>Diplogasteroidea</taxon>
        <taxon>Neodiplogasteridae</taxon>
        <taxon>Pristionchus</taxon>
    </lineage>
</organism>
<dbReference type="PANTHER" id="PTHR36522:SF1">
    <property type="entry name" value="AT HOOK-CONTAINING PROTEIN ATTF-4"/>
    <property type="match status" value="1"/>
</dbReference>
<feature type="region of interest" description="Disordered" evidence="1">
    <location>
        <begin position="156"/>
        <end position="178"/>
    </location>
</feature>
<accession>A0AAN5DGK7</accession>
<feature type="compositionally biased region" description="Acidic residues" evidence="1">
    <location>
        <begin position="1"/>
        <end position="10"/>
    </location>
</feature>
<evidence type="ECO:0000313" key="3">
    <source>
        <dbReference type="Proteomes" id="UP001328107"/>
    </source>
</evidence>
<sequence length="547" mass="58832">MRDDDLDIVEEGSNGKEDSQTPTDKGSIMDEDECLPSNSKLALEVSTLQKQCTALSHQMNMIMGAFRLPRCPCPTCIEVMRQQQQEQLVRQQAAAAAHPAAPAAPAASGVPQFQLQLPQQLVQHPSATPVAIPIANGIKILNSGGIQRAVVAPQTPIKAEEATPSENGSTSTEGESKEVSVIKELQKSDADIAASMLSQILQNGANPAVLQTISNSTSVNPFAEQNHGGRKSKYCTPEEKKIVAEYASFHGAAQAARKFGIPPSVAAYYQRKLTKIKQQNNMQDTVAAAVALGVPLGVPPNLTLSKDSTPSTADGLESPLKNMDCTPGTPTTPSFLRGRGRGRPKLIGDELDAELIEYMVKLRKENPNLHYNPAMALEIARSYILQQAPTLLEENGGSVKLKQTWAMKLVSRIAEREQEIKLGLPAGSLNNYGRSGLQQLQAMSGSGINFNELTQSFLTQMASQLQTDLAEQFVTPEITNVKELSLADFAFDQPMEGDDHEEKDGSTTPDVADVVDHVNHVDDVADEKAMDGAIEGIQSCQPSLTAC</sequence>
<protein>
    <submittedName>
        <fullName evidence="2">Uncharacterized protein</fullName>
    </submittedName>
</protein>
<feature type="region of interest" description="Disordered" evidence="1">
    <location>
        <begin position="303"/>
        <end position="343"/>
    </location>
</feature>
<dbReference type="InterPro" id="IPR038839">
    <property type="entry name" value="Attf-4-like"/>
</dbReference>
<feature type="region of interest" description="Disordered" evidence="1">
    <location>
        <begin position="1"/>
        <end position="29"/>
    </location>
</feature>
<keyword evidence="3" id="KW-1185">Reference proteome</keyword>
<reference evidence="3" key="1">
    <citation type="submission" date="2022-10" db="EMBL/GenBank/DDBJ databases">
        <title>Genome assembly of Pristionchus species.</title>
        <authorList>
            <person name="Yoshida K."/>
            <person name="Sommer R.J."/>
        </authorList>
    </citation>
    <scope>NUCLEOTIDE SEQUENCE [LARGE SCALE GENOMIC DNA]</scope>
    <source>
        <strain evidence="3">RS5460</strain>
    </source>
</reference>
<proteinExistence type="predicted"/>
<name>A0AAN5DGK7_9BILA</name>
<feature type="compositionally biased region" description="Polar residues" evidence="1">
    <location>
        <begin position="303"/>
        <end position="312"/>
    </location>
</feature>
<dbReference type="Proteomes" id="UP001328107">
    <property type="component" value="Unassembled WGS sequence"/>
</dbReference>
<dbReference type="PANTHER" id="PTHR36522">
    <property type="entry name" value="AT HOOK-CONTAINING PROTEIN ATTF-4"/>
    <property type="match status" value="1"/>
</dbReference>
<dbReference type="AlphaFoldDB" id="A0AAN5DGK7"/>
<comment type="caution">
    <text evidence="2">The sequence shown here is derived from an EMBL/GenBank/DDBJ whole genome shotgun (WGS) entry which is preliminary data.</text>
</comment>
<evidence type="ECO:0000256" key="1">
    <source>
        <dbReference type="SAM" id="MobiDB-lite"/>
    </source>
</evidence>
<gene>
    <name evidence="2" type="ORF">PMAYCL1PPCAC_32600</name>
</gene>
<dbReference type="EMBL" id="BTRK01000006">
    <property type="protein sequence ID" value="GMR62405.1"/>
    <property type="molecule type" value="Genomic_DNA"/>
</dbReference>